<dbReference type="EMBL" id="DVNO01000035">
    <property type="protein sequence ID" value="HIU65772.1"/>
    <property type="molecule type" value="Genomic_DNA"/>
</dbReference>
<gene>
    <name evidence="1" type="ORF">IAC63_04015</name>
</gene>
<dbReference type="AlphaFoldDB" id="A0A9D1MT40"/>
<evidence type="ECO:0000313" key="2">
    <source>
        <dbReference type="Proteomes" id="UP000824142"/>
    </source>
</evidence>
<sequence>MSISVAYNFRKFKNLFNWTPVKVEKPQPVYMSYAKEKPVLLGFEVTVSYLYHGDRKLFFQTDEERFGLVSRKSALAKANAFYSNVKAKVDAYKSKTR</sequence>
<accession>A0A9D1MT40</accession>
<evidence type="ECO:0000313" key="1">
    <source>
        <dbReference type="EMBL" id="HIU65772.1"/>
    </source>
</evidence>
<comment type="caution">
    <text evidence="1">The sequence shown here is derived from an EMBL/GenBank/DDBJ whole genome shotgun (WGS) entry which is preliminary data.</text>
</comment>
<dbReference type="Proteomes" id="UP000824142">
    <property type="component" value="Unassembled WGS sequence"/>
</dbReference>
<name>A0A9D1MT40_9PROT</name>
<protein>
    <submittedName>
        <fullName evidence="1">Uncharacterized protein</fullName>
    </submittedName>
</protein>
<reference evidence="1" key="2">
    <citation type="journal article" date="2021" name="PeerJ">
        <title>Extensive microbial diversity within the chicken gut microbiome revealed by metagenomics and culture.</title>
        <authorList>
            <person name="Gilroy R."/>
            <person name="Ravi A."/>
            <person name="Getino M."/>
            <person name="Pursley I."/>
            <person name="Horton D.L."/>
            <person name="Alikhan N.F."/>
            <person name="Baker D."/>
            <person name="Gharbi K."/>
            <person name="Hall N."/>
            <person name="Watson M."/>
            <person name="Adriaenssens E.M."/>
            <person name="Foster-Nyarko E."/>
            <person name="Jarju S."/>
            <person name="Secka A."/>
            <person name="Antonio M."/>
            <person name="Oren A."/>
            <person name="Chaudhuri R.R."/>
            <person name="La Ragione R."/>
            <person name="Hildebrand F."/>
            <person name="Pallen M.J."/>
        </authorList>
    </citation>
    <scope>NUCLEOTIDE SEQUENCE</scope>
    <source>
        <strain evidence="1">CHK136-897</strain>
    </source>
</reference>
<proteinExistence type="predicted"/>
<reference evidence="1" key="1">
    <citation type="submission" date="2020-10" db="EMBL/GenBank/DDBJ databases">
        <authorList>
            <person name="Gilroy R."/>
        </authorList>
    </citation>
    <scope>NUCLEOTIDE SEQUENCE</scope>
    <source>
        <strain evidence="1">CHK136-897</strain>
    </source>
</reference>
<organism evidence="1 2">
    <name type="scientific">Candidatus Enterousia avicola</name>
    <dbReference type="NCBI Taxonomy" id="2840787"/>
    <lineage>
        <taxon>Bacteria</taxon>
        <taxon>Pseudomonadati</taxon>
        <taxon>Pseudomonadota</taxon>
        <taxon>Alphaproteobacteria</taxon>
        <taxon>Candidatus Enterousia</taxon>
    </lineage>
</organism>